<evidence type="ECO:0000259" key="1">
    <source>
        <dbReference type="Pfam" id="PF03413"/>
    </source>
</evidence>
<dbReference type="RefSeq" id="WP_263072963.1">
    <property type="nucleotide sequence ID" value="NZ_JAOUSF010000003.1"/>
</dbReference>
<name>A0AAE3ISM4_9BACI</name>
<dbReference type="InterPro" id="IPR014239">
    <property type="entry name" value="YpeB_PepSY1-2"/>
</dbReference>
<dbReference type="InterPro" id="IPR048402">
    <property type="entry name" value="YpeB_N"/>
</dbReference>
<evidence type="ECO:0000313" key="4">
    <source>
        <dbReference type="EMBL" id="MCU9613726.1"/>
    </source>
</evidence>
<dbReference type="EMBL" id="JAOUSF010000003">
    <property type="protein sequence ID" value="MCU9613726.1"/>
    <property type="molecule type" value="Genomic_DNA"/>
</dbReference>
<dbReference type="InterPro" id="IPR025711">
    <property type="entry name" value="PepSY"/>
</dbReference>
<feature type="domain" description="Sporulation protein YpeB N-terminal" evidence="3">
    <location>
        <begin position="27"/>
        <end position="162"/>
    </location>
</feature>
<dbReference type="NCBIfam" id="TIGR02889">
    <property type="entry name" value="spore_YpeB"/>
    <property type="match status" value="1"/>
</dbReference>
<dbReference type="Pfam" id="PF14620">
    <property type="entry name" value="YPEB_PepSY1-2"/>
    <property type="match status" value="1"/>
</dbReference>
<dbReference type="GO" id="GO:0009847">
    <property type="term" value="P:spore germination"/>
    <property type="evidence" value="ECO:0007669"/>
    <property type="project" value="InterPro"/>
</dbReference>
<feature type="domain" description="PepSY" evidence="1">
    <location>
        <begin position="373"/>
        <end position="432"/>
    </location>
</feature>
<proteinExistence type="predicted"/>
<dbReference type="AlphaFoldDB" id="A0AAE3ISM4"/>
<feature type="domain" description="Sporulation protein YpeB PepSY1 and PepSY2" evidence="2">
    <location>
        <begin position="180"/>
        <end position="370"/>
    </location>
</feature>
<evidence type="ECO:0000313" key="5">
    <source>
        <dbReference type="Proteomes" id="UP001209318"/>
    </source>
</evidence>
<evidence type="ECO:0000259" key="2">
    <source>
        <dbReference type="Pfam" id="PF14620"/>
    </source>
</evidence>
<organism evidence="4 5">
    <name type="scientific">Perspicuibacillus lycopersici</name>
    <dbReference type="NCBI Taxonomy" id="1325689"/>
    <lineage>
        <taxon>Bacteria</taxon>
        <taxon>Bacillati</taxon>
        <taxon>Bacillota</taxon>
        <taxon>Bacilli</taxon>
        <taxon>Bacillales</taxon>
        <taxon>Bacillaceae</taxon>
        <taxon>Perspicuibacillus</taxon>
    </lineage>
</organism>
<keyword evidence="5" id="KW-1185">Reference proteome</keyword>
<protein>
    <submittedName>
        <fullName evidence="4">Germination protein YpeB</fullName>
    </submittedName>
</protein>
<dbReference type="Pfam" id="PF20769">
    <property type="entry name" value="YPEB_N"/>
    <property type="match status" value="1"/>
</dbReference>
<evidence type="ECO:0000259" key="3">
    <source>
        <dbReference type="Pfam" id="PF20769"/>
    </source>
</evidence>
<reference evidence="4" key="1">
    <citation type="submission" date="2022-10" db="EMBL/GenBank/DDBJ databases">
        <title>Description of Fervidibacillus gen. nov. in the family Fervidibacillaceae fam. nov. with two species, Fervidibacillus albus sp. nov., and Fervidibacillus halotolerans sp. nov., isolated from tidal flat sediments.</title>
        <authorList>
            <person name="Kwon K.K."/>
            <person name="Yang S.-H."/>
        </authorList>
    </citation>
    <scope>NUCLEOTIDE SEQUENCE</scope>
    <source>
        <strain evidence="4">JCM 19140</strain>
    </source>
</reference>
<dbReference type="Proteomes" id="UP001209318">
    <property type="component" value="Unassembled WGS sequence"/>
</dbReference>
<accession>A0AAE3ISM4</accession>
<sequence>MLRNILIGALTVAVIGTGVWAYQEHKEKNAILINAENNYQRAFHDLTYNIDLLHDKIGTTLAMNSKQSLSPALADVWRITSESHNEVGQLPLTLMPFNKTEEFLSKIGDFSYEAAVRDLDKEPLSEEEYNTLKSLYQQSADIQDELRQVQYLVLKNNLRWMDVEMALASGKEAADNTIIDGFKTVEKTVEGYSDNDMGPIFTSMEKKEASYKNLPGKEITEKEALSIAKKYITIGKSAETKVVKNGDGSDYEFYSVSIQDKNGETNMDITKKGGYPIWIMSNRDIKQQNISLNEASNNALKFLNNRNFKNMELFESSQYDHIGVFTFVSKIDNVRVYPEAIKIKVALDDGSIIGFSAEEYLGTHRTREIPQPKITEDEARKQINKNVKIMESGLAIINNRSNEEVLVHEFLGTLENDTYRIYINAETGDEEEVIKLQNAEPIYEDLVGGKA</sequence>
<gene>
    <name evidence="4" type="primary">ypeB</name>
    <name evidence="4" type="ORF">OEV98_09145</name>
</gene>
<comment type="caution">
    <text evidence="4">The sequence shown here is derived from an EMBL/GenBank/DDBJ whole genome shotgun (WGS) entry which is preliminary data.</text>
</comment>
<dbReference type="Pfam" id="PF03413">
    <property type="entry name" value="PepSY"/>
    <property type="match status" value="1"/>
</dbReference>